<evidence type="ECO:0000313" key="11">
    <source>
        <dbReference type="EMBL" id="KPV53063.1"/>
    </source>
</evidence>
<name>A0A0P9D5C7_9CHLR</name>
<comment type="catalytic activity">
    <reaction evidence="1 10">
        <text>Transfers a segment of a (1-&gt;4)-alpha-D-glucan to a new position in an acceptor, which may be glucose or a (1-&gt;4)-alpha-D-glucan.</text>
        <dbReference type="EC" id="2.4.1.25"/>
    </reaction>
</comment>
<evidence type="ECO:0000256" key="1">
    <source>
        <dbReference type="ARBA" id="ARBA00000439"/>
    </source>
</evidence>
<evidence type="ECO:0000256" key="10">
    <source>
        <dbReference type="RuleBase" id="RU361207"/>
    </source>
</evidence>
<evidence type="ECO:0000256" key="8">
    <source>
        <dbReference type="ARBA" id="ARBA00031423"/>
    </source>
</evidence>
<dbReference type="Proteomes" id="UP000050509">
    <property type="component" value="Unassembled WGS sequence"/>
</dbReference>
<dbReference type="InterPro" id="IPR017853">
    <property type="entry name" value="GH"/>
</dbReference>
<evidence type="ECO:0000256" key="5">
    <source>
        <dbReference type="ARBA" id="ARBA00022676"/>
    </source>
</evidence>
<evidence type="ECO:0000256" key="2">
    <source>
        <dbReference type="ARBA" id="ARBA00005684"/>
    </source>
</evidence>
<dbReference type="Pfam" id="PF02446">
    <property type="entry name" value="Glyco_hydro_77"/>
    <property type="match status" value="1"/>
</dbReference>
<dbReference type="PANTHER" id="PTHR32438">
    <property type="entry name" value="4-ALPHA-GLUCANOTRANSFERASE DPE1, CHLOROPLASTIC/AMYLOPLASTIC"/>
    <property type="match status" value="1"/>
</dbReference>
<dbReference type="GO" id="GO:0004134">
    <property type="term" value="F:4-alpha-glucanotransferase activity"/>
    <property type="evidence" value="ECO:0007669"/>
    <property type="project" value="UniProtKB-EC"/>
</dbReference>
<evidence type="ECO:0000256" key="6">
    <source>
        <dbReference type="ARBA" id="ARBA00022679"/>
    </source>
</evidence>
<sequence length="500" mass="55807">MTRNSGILLHPTSLPGRWGIGDLGAAAYTFVDFLAGSGQQLWQVMPLGPTGYGDSPYQGFSAFAGNPLLISLDRLLEEGLLDAGSLAGAPEFPDQHVDFGAVIPWKLNVLHQSFEHYKQHAPQALRDEFASFRTEQRTWLADYALFAAIKGAHGGASWNSWEPALARHEAHAIDEQGSRLSHETEFHAYMQWQFFRQWCALKEYANHRGIQIIGDIPIFVAFDSADVWGNREVFEIDEDGNPTVVAGVPPDYFSATGQLWGNPLYRWDALEERGYRWWIERFRTTLTLVDIARIDHFRGFAAYWAVPAGEPTAINGTWVRGPGTALFEAVRAALGSLPIIAEDLGVITPDVEALRDELGFPGMKVLQFAFGGDPDDQYLPHNYPVRCVVYTGTHDNDTTTGWWYALAEHERRNVQLYLGRDGSDISWDFIRIAFASVAETALVPMQDVFGLGSEGRMNTPGRAAGNWGWRYTADMLTYELAERLGTLTRIYGRARPAATE</sequence>
<dbReference type="NCBIfam" id="NF011079">
    <property type="entry name" value="PRK14508.1-2"/>
    <property type="match status" value="1"/>
</dbReference>
<evidence type="ECO:0000256" key="4">
    <source>
        <dbReference type="ARBA" id="ARBA00020295"/>
    </source>
</evidence>
<protein>
    <recommendedName>
        <fullName evidence="4 10">4-alpha-glucanotransferase</fullName>
        <ecNumber evidence="3 10">2.4.1.25</ecNumber>
    </recommendedName>
    <alternativeName>
        <fullName evidence="8 10">Amylomaltase</fullName>
    </alternativeName>
    <alternativeName>
        <fullName evidence="9 10">Disproportionating enzyme</fullName>
    </alternativeName>
</protein>
<keyword evidence="12" id="KW-1185">Reference proteome</keyword>
<dbReference type="Gene3D" id="3.20.20.80">
    <property type="entry name" value="Glycosidases"/>
    <property type="match status" value="1"/>
</dbReference>
<dbReference type="AlphaFoldDB" id="A0A0P9D5C7"/>
<dbReference type="NCBIfam" id="TIGR00217">
    <property type="entry name" value="malQ"/>
    <property type="match status" value="1"/>
</dbReference>
<evidence type="ECO:0000256" key="9">
    <source>
        <dbReference type="ARBA" id="ARBA00031501"/>
    </source>
</evidence>
<comment type="caution">
    <text evidence="11">The sequence shown here is derived from an EMBL/GenBank/DDBJ whole genome shotgun (WGS) entry which is preliminary data.</text>
</comment>
<reference evidence="11 12" key="1">
    <citation type="submission" date="2015-09" db="EMBL/GenBank/DDBJ databases">
        <title>Draft genome sequence of Kouleothrix aurantiaca JCM 19913.</title>
        <authorList>
            <person name="Hemp J."/>
        </authorList>
    </citation>
    <scope>NUCLEOTIDE SEQUENCE [LARGE SCALE GENOMIC DNA]</scope>
    <source>
        <strain evidence="11 12">COM-B</strain>
    </source>
</reference>
<dbReference type="InterPro" id="IPR003385">
    <property type="entry name" value="Glyco_hydro_77"/>
</dbReference>
<proteinExistence type="inferred from homology"/>
<accession>A0A0P9D5C7</accession>
<evidence type="ECO:0000256" key="7">
    <source>
        <dbReference type="ARBA" id="ARBA00023277"/>
    </source>
</evidence>
<dbReference type="EMBL" id="LJCR01000353">
    <property type="protein sequence ID" value="KPV53063.1"/>
    <property type="molecule type" value="Genomic_DNA"/>
</dbReference>
<dbReference type="NCBIfam" id="NF011080">
    <property type="entry name" value="PRK14508.1-3"/>
    <property type="match status" value="1"/>
</dbReference>
<evidence type="ECO:0000313" key="12">
    <source>
        <dbReference type="Proteomes" id="UP000050509"/>
    </source>
</evidence>
<dbReference type="SUPFAM" id="SSF51445">
    <property type="entry name" value="(Trans)glycosidases"/>
    <property type="match status" value="1"/>
</dbReference>
<dbReference type="GO" id="GO:0005975">
    <property type="term" value="P:carbohydrate metabolic process"/>
    <property type="evidence" value="ECO:0007669"/>
    <property type="project" value="InterPro"/>
</dbReference>
<dbReference type="PANTHER" id="PTHR32438:SF5">
    <property type="entry name" value="4-ALPHA-GLUCANOTRANSFERASE DPE1, CHLOROPLASTIC_AMYLOPLASTIC"/>
    <property type="match status" value="1"/>
</dbReference>
<dbReference type="PATRIC" id="fig|186479.3.peg.7317"/>
<evidence type="ECO:0000256" key="3">
    <source>
        <dbReference type="ARBA" id="ARBA00012560"/>
    </source>
</evidence>
<keyword evidence="6 10" id="KW-0808">Transferase</keyword>
<organism evidence="11 12">
    <name type="scientific">Kouleothrix aurantiaca</name>
    <dbReference type="NCBI Taxonomy" id="186479"/>
    <lineage>
        <taxon>Bacteria</taxon>
        <taxon>Bacillati</taxon>
        <taxon>Chloroflexota</taxon>
        <taxon>Chloroflexia</taxon>
        <taxon>Chloroflexales</taxon>
        <taxon>Roseiflexineae</taxon>
        <taxon>Roseiflexaceae</taxon>
        <taxon>Kouleothrix</taxon>
    </lineage>
</organism>
<comment type="similarity">
    <text evidence="2 10">Belongs to the disproportionating enzyme family.</text>
</comment>
<keyword evidence="7 10" id="KW-0119">Carbohydrate metabolism</keyword>
<keyword evidence="5 10" id="KW-0328">Glycosyltransferase</keyword>
<gene>
    <name evidence="11" type="ORF">SE17_11835</name>
</gene>
<dbReference type="EC" id="2.4.1.25" evidence="3 10"/>